<proteinExistence type="predicted"/>
<evidence type="ECO:0000313" key="2">
    <source>
        <dbReference type="EMBL" id="AHA28180.1"/>
    </source>
</evidence>
<name>U6B5F0_9HYPH</name>
<keyword evidence="3" id="KW-1185">Reference proteome</keyword>
<evidence type="ECO:0000256" key="1">
    <source>
        <dbReference type="SAM" id="Phobius"/>
    </source>
</evidence>
<dbReference type="KEGG" id="lar:lam_841"/>
<gene>
    <name evidence="2" type="ORF">lam_841</name>
</gene>
<keyword evidence="1" id="KW-1133">Transmembrane helix</keyword>
<keyword evidence="1" id="KW-0472">Membrane</keyword>
<accession>U6B5F0</accession>
<feature type="transmembrane region" description="Helical" evidence="1">
    <location>
        <begin position="12"/>
        <end position="32"/>
    </location>
</feature>
<protein>
    <submittedName>
        <fullName evidence="2">Uncharacterized protein</fullName>
    </submittedName>
</protein>
<sequence>MSIIFKARRNFMFLIRDMIILIAFIDSIVLWYKQNSNVDFLVDLLMNLSLVLFTVIYKPVSGFRRFVLLLIYLIIILRFILLLVNKYI</sequence>
<keyword evidence="1" id="KW-0812">Transmembrane</keyword>
<dbReference type="EMBL" id="CP006604">
    <property type="protein sequence ID" value="AHA28180.1"/>
    <property type="molecule type" value="Genomic_DNA"/>
</dbReference>
<evidence type="ECO:0000313" key="3">
    <source>
        <dbReference type="Proteomes" id="UP000017862"/>
    </source>
</evidence>
<dbReference type="AlphaFoldDB" id="U6B5F0"/>
<dbReference type="Proteomes" id="UP000017862">
    <property type="component" value="Chromosome"/>
</dbReference>
<organism evidence="2 3">
    <name type="scientific">Candidatus Liberibacter americanus str. Sao Paulo</name>
    <dbReference type="NCBI Taxonomy" id="1261131"/>
    <lineage>
        <taxon>Bacteria</taxon>
        <taxon>Pseudomonadati</taxon>
        <taxon>Pseudomonadota</taxon>
        <taxon>Alphaproteobacteria</taxon>
        <taxon>Hyphomicrobiales</taxon>
        <taxon>Rhizobiaceae</taxon>
        <taxon>Liberibacter</taxon>
    </lineage>
</organism>
<dbReference type="HOGENOM" id="CLU_2494137_0_0_5"/>
<feature type="transmembrane region" description="Helical" evidence="1">
    <location>
        <begin position="66"/>
        <end position="84"/>
    </location>
</feature>
<reference evidence="2 3" key="1">
    <citation type="journal article" date="2014" name="Mol. Plant Microbe Interact.">
        <title>The complete genome sequence of Candidatus Liberibacter americanus, associated with citrus Huanglongbing.</title>
        <authorList>
            <person name="Wulff N.A."/>
            <person name="Zhang S."/>
            <person name="Setubal J.C."/>
            <person name="Almeida N.F."/>
            <person name="Martins E.C."/>
            <person name="Harakava R."/>
            <person name="Kumar D."/>
            <person name="Rangel L.T."/>
            <person name="Foissac X."/>
            <person name="Bove J."/>
            <person name="Gabriel D.W."/>
        </authorList>
    </citation>
    <scope>NUCLEOTIDE SEQUENCE [LARGE SCALE GENOMIC DNA]</scope>
    <source>
        <strain evidence="2 3">Sao Paulo</strain>
    </source>
</reference>